<keyword evidence="1" id="KW-0812">Transmembrane</keyword>
<proteinExistence type="predicted"/>
<comment type="caution">
    <text evidence="2">The sequence shown here is derived from an EMBL/GenBank/DDBJ whole genome shotgun (WGS) entry which is preliminary data.</text>
</comment>
<gene>
    <name evidence="2" type="ORF">PQQ63_36555</name>
</gene>
<feature type="transmembrane region" description="Helical" evidence="1">
    <location>
        <begin position="6"/>
        <end position="25"/>
    </location>
</feature>
<reference evidence="2 3" key="1">
    <citation type="journal article" date="2024" name="Chem. Sci.">
        <title>Discovery of megapolipeptins by genome mining of a Burkholderiales bacteria collection.</title>
        <authorList>
            <person name="Paulo B.S."/>
            <person name="Recchia M.J.J."/>
            <person name="Lee S."/>
            <person name="Fergusson C.H."/>
            <person name="Romanowski S.B."/>
            <person name="Hernandez A."/>
            <person name="Krull N."/>
            <person name="Liu D.Y."/>
            <person name="Cavanagh H."/>
            <person name="Bos A."/>
            <person name="Gray C.A."/>
            <person name="Murphy B.T."/>
            <person name="Linington R.G."/>
            <person name="Eustaquio A.S."/>
        </authorList>
    </citation>
    <scope>NUCLEOTIDE SEQUENCE [LARGE SCALE GENOMIC DNA]</scope>
    <source>
        <strain evidence="2 3">RL17-338-BIC-A</strain>
    </source>
</reference>
<keyword evidence="3" id="KW-1185">Reference proteome</keyword>
<sequence length="151" mass="17040">MPTWLQIIIGIAAPLIAGAGVFVGYQQWLVGQRSLKHELFDRRWKVYAATNDVIAAHLNGKSEDTLERFQEFLRRKMDAVFLLPESTNAFLVEVSTAVENYRNARWKLTKASANDSERGEAEAVVVQTEEALKGLHGRLIEVFRPALELSK</sequence>
<name>A0ABW9E7Y2_9BURK</name>
<dbReference type="EMBL" id="JAQQCF010000061">
    <property type="protein sequence ID" value="MFM0642201.1"/>
    <property type="molecule type" value="Genomic_DNA"/>
</dbReference>
<evidence type="ECO:0000256" key="1">
    <source>
        <dbReference type="SAM" id="Phobius"/>
    </source>
</evidence>
<protein>
    <submittedName>
        <fullName evidence="2">Uncharacterized protein</fullName>
    </submittedName>
</protein>
<dbReference type="RefSeq" id="WP_408242079.1">
    <property type="nucleotide sequence ID" value="NZ_JAQQCF010000061.1"/>
</dbReference>
<evidence type="ECO:0000313" key="3">
    <source>
        <dbReference type="Proteomes" id="UP001629432"/>
    </source>
</evidence>
<dbReference type="Proteomes" id="UP001629432">
    <property type="component" value="Unassembled WGS sequence"/>
</dbReference>
<keyword evidence="1" id="KW-0472">Membrane</keyword>
<evidence type="ECO:0000313" key="2">
    <source>
        <dbReference type="EMBL" id="MFM0642201.1"/>
    </source>
</evidence>
<accession>A0ABW9E7Y2</accession>
<keyword evidence="1" id="KW-1133">Transmembrane helix</keyword>
<organism evidence="2 3">
    <name type="scientific">Paraburkholderia metrosideri</name>
    <dbReference type="NCBI Taxonomy" id="580937"/>
    <lineage>
        <taxon>Bacteria</taxon>
        <taxon>Pseudomonadati</taxon>
        <taxon>Pseudomonadota</taxon>
        <taxon>Betaproteobacteria</taxon>
        <taxon>Burkholderiales</taxon>
        <taxon>Burkholderiaceae</taxon>
        <taxon>Paraburkholderia</taxon>
    </lineage>
</organism>